<keyword evidence="1" id="KW-1133">Transmembrane helix</keyword>
<keyword evidence="1" id="KW-0812">Transmembrane</keyword>
<dbReference type="EMBL" id="BJUV01000008">
    <property type="protein sequence ID" value="GEK82818.1"/>
    <property type="molecule type" value="Genomic_DNA"/>
</dbReference>
<organism evidence="3 4">
    <name type="scientific">Frigoribacterium faeni</name>
    <dbReference type="NCBI Taxonomy" id="145483"/>
    <lineage>
        <taxon>Bacteria</taxon>
        <taxon>Bacillati</taxon>
        <taxon>Actinomycetota</taxon>
        <taxon>Actinomycetes</taxon>
        <taxon>Micrococcales</taxon>
        <taxon>Microbacteriaceae</taxon>
        <taxon>Frigoribacterium</taxon>
    </lineage>
</organism>
<name>A0ABQ0UND6_9MICO</name>
<evidence type="ECO:0000313" key="4">
    <source>
        <dbReference type="Proteomes" id="UP000321154"/>
    </source>
</evidence>
<reference evidence="3 4" key="1">
    <citation type="submission" date="2019-07" db="EMBL/GenBank/DDBJ databases">
        <title>Whole genome shotgun sequence of Frigoribacterium faeni NBRC 103066.</title>
        <authorList>
            <person name="Hosoyama A."/>
            <person name="Uohara A."/>
            <person name="Ohji S."/>
            <person name="Ichikawa N."/>
        </authorList>
    </citation>
    <scope>NUCLEOTIDE SEQUENCE [LARGE SCALE GENOMIC DNA]</scope>
    <source>
        <strain evidence="3 4">NBRC 103066</strain>
    </source>
</reference>
<evidence type="ECO:0000259" key="2">
    <source>
        <dbReference type="Pfam" id="PF03372"/>
    </source>
</evidence>
<feature type="transmembrane region" description="Helical" evidence="1">
    <location>
        <begin position="75"/>
        <end position="94"/>
    </location>
</feature>
<sequence length="347" mass="35167">MLGQAMIRRLVALVLVLAVAAALLLALWPQALDLQRSWPAAQLVSFRIVAGAIAVAAAVVLLILGLFARRIRSTTASIAVLALVFGAVSGGVLASRGLGRDDFTDALDTDVTVLSWNTLGGGPGVEAIADLAVEVGADVVTLPETDAATAKAVSDAMNAAGLPMAWFTSSYDDVSTAKPTSLLVSTALGEYTVATADDGTSVTTTPGMPSIVATPTDEASPVIVAAHPVAPLREDMGSWRAGLGVLSDACASGNVIMAGDFNATVDHMAGLGRDGGALGACRDAAVATANGGVGTWPTDLSPLLGTPIDHVLATRHWLATGFRVVTDLDEAGSDHRPVVAQLSRTGA</sequence>
<gene>
    <name evidence="3" type="ORF">FFA01_11270</name>
</gene>
<proteinExistence type="predicted"/>
<dbReference type="SUPFAM" id="SSF56219">
    <property type="entry name" value="DNase I-like"/>
    <property type="match status" value="1"/>
</dbReference>
<dbReference type="InterPro" id="IPR005135">
    <property type="entry name" value="Endo/exonuclease/phosphatase"/>
</dbReference>
<dbReference type="Pfam" id="PF03372">
    <property type="entry name" value="Exo_endo_phos"/>
    <property type="match status" value="1"/>
</dbReference>
<feature type="transmembrane region" description="Helical" evidence="1">
    <location>
        <begin position="43"/>
        <end position="68"/>
    </location>
</feature>
<evidence type="ECO:0000256" key="1">
    <source>
        <dbReference type="SAM" id="Phobius"/>
    </source>
</evidence>
<feature type="domain" description="Endonuclease/exonuclease/phosphatase" evidence="2">
    <location>
        <begin position="114"/>
        <end position="335"/>
    </location>
</feature>
<keyword evidence="1" id="KW-0472">Membrane</keyword>
<dbReference type="Proteomes" id="UP000321154">
    <property type="component" value="Unassembled WGS sequence"/>
</dbReference>
<comment type="caution">
    <text evidence="3">The sequence shown here is derived from an EMBL/GenBank/DDBJ whole genome shotgun (WGS) entry which is preliminary data.</text>
</comment>
<keyword evidence="4" id="KW-1185">Reference proteome</keyword>
<dbReference type="InterPro" id="IPR036691">
    <property type="entry name" value="Endo/exonu/phosph_ase_sf"/>
</dbReference>
<protein>
    <recommendedName>
        <fullName evidence="2">Endonuclease/exonuclease/phosphatase domain-containing protein</fullName>
    </recommendedName>
</protein>
<dbReference type="Gene3D" id="3.60.10.10">
    <property type="entry name" value="Endonuclease/exonuclease/phosphatase"/>
    <property type="match status" value="1"/>
</dbReference>
<accession>A0ABQ0UND6</accession>
<evidence type="ECO:0000313" key="3">
    <source>
        <dbReference type="EMBL" id="GEK82818.1"/>
    </source>
</evidence>